<evidence type="ECO:0000313" key="3">
    <source>
        <dbReference type="EMBL" id="AHG93083.1"/>
    </source>
</evidence>
<dbReference type="PATRIC" id="fig|861299.3.peg.5583"/>
<dbReference type="KEGG" id="gba:J421_5548"/>
<keyword evidence="3" id="KW-0614">Plasmid</keyword>
<accession>W0RU14</accession>
<sequence>MAAPAVSAGAVRAVSCPSCGAAIELRGLAWTQSVACGHCGAVLDARDPNLRILQRAHERMTVEPLIPLGTRGEWRGAPYEVIGFQQRTISVDGDDYSWREYLLFNPYRGFRYLTEYDGHWNDVVPLLGIPLAYGTGARSSASYGGQSFRLFQTARARTTFIAGEFPWQVRAGDSEEVRDYVAPPRVLSAEGTQHETTWSLGSYVDGPAVWKAFALPGRPPQPLGIYANQPSPYAGGVGSWWRTFGLLALLCLVGLLGRALTARRARVYEGRYELAPPSTFARAVNADSTVTGTPLVTPRFTIPGATGNVVVETDADVSQEWMYLQYTLVDETTGQAWPFGREVAYYSGSDADGTWSEGRRRDRVTLGPVPGGQYVLRVEPIGQPRPGHPITYTLRVTRDVPRVWPFAVVLLALLVPPVVGTYRAASFETRRWAESDAGSKLASVIQDATDT</sequence>
<protein>
    <recommendedName>
        <fullName evidence="2">DUF4178 domain-containing protein</fullName>
    </recommendedName>
</protein>
<feature type="domain" description="DUF4178" evidence="2">
    <location>
        <begin position="68"/>
        <end position="205"/>
    </location>
</feature>
<dbReference type="InterPro" id="IPR025235">
    <property type="entry name" value="DUF4178"/>
</dbReference>
<evidence type="ECO:0000313" key="4">
    <source>
        <dbReference type="Proteomes" id="UP000019151"/>
    </source>
</evidence>
<feature type="transmembrane region" description="Helical" evidence="1">
    <location>
        <begin position="240"/>
        <end position="261"/>
    </location>
</feature>
<evidence type="ECO:0000256" key="1">
    <source>
        <dbReference type="SAM" id="Phobius"/>
    </source>
</evidence>
<name>W0RU14_9BACT</name>
<dbReference type="EMBL" id="CP007129">
    <property type="protein sequence ID" value="AHG93083.1"/>
    <property type="molecule type" value="Genomic_DNA"/>
</dbReference>
<keyword evidence="4" id="KW-1185">Reference proteome</keyword>
<keyword evidence="1" id="KW-0812">Transmembrane</keyword>
<dbReference type="Proteomes" id="UP000019151">
    <property type="component" value="Plasmid 1"/>
</dbReference>
<keyword evidence="1" id="KW-0472">Membrane</keyword>
<dbReference type="Pfam" id="PF13785">
    <property type="entry name" value="DUF4178"/>
    <property type="match status" value="1"/>
</dbReference>
<keyword evidence="1" id="KW-1133">Transmembrane helix</keyword>
<proteinExistence type="predicted"/>
<gene>
    <name evidence="3" type="ORF">J421_5548</name>
</gene>
<feature type="transmembrane region" description="Helical" evidence="1">
    <location>
        <begin position="403"/>
        <end position="425"/>
    </location>
</feature>
<dbReference type="HOGENOM" id="CLU_047380_0_0_0"/>
<dbReference type="RefSeq" id="WP_025414393.1">
    <property type="nucleotide sequence ID" value="NZ_CP007129.1"/>
</dbReference>
<dbReference type="OrthoDB" id="228033at2"/>
<evidence type="ECO:0000259" key="2">
    <source>
        <dbReference type="Pfam" id="PF13785"/>
    </source>
</evidence>
<geneLocation type="plasmid" evidence="3 4">
    <name>1</name>
</geneLocation>
<dbReference type="InParanoid" id="W0RU14"/>
<dbReference type="AlphaFoldDB" id="W0RU14"/>
<reference evidence="3 4" key="1">
    <citation type="journal article" date="2014" name="Genome Announc.">
        <title>Genome Sequence and Methylome of Soil Bacterium Gemmatirosa kalamazoonensis KBS708T, a Member of the Rarely Cultivated Gemmatimonadetes Phylum.</title>
        <authorList>
            <person name="Debruyn J.M."/>
            <person name="Radosevich M."/>
            <person name="Wommack K.E."/>
            <person name="Polson S.W."/>
            <person name="Hauser L.J."/>
            <person name="Fawaz M.N."/>
            <person name="Korlach J."/>
            <person name="Tsai Y.C."/>
        </authorList>
    </citation>
    <scope>NUCLEOTIDE SEQUENCE [LARGE SCALE GENOMIC DNA]</scope>
    <source>
        <strain evidence="3 4">KBS708</strain>
        <plasmid evidence="4">Plasmid 1</plasmid>
    </source>
</reference>
<organism evidence="3 4">
    <name type="scientific">Gemmatirosa kalamazoonensis</name>
    <dbReference type="NCBI Taxonomy" id="861299"/>
    <lineage>
        <taxon>Bacteria</taxon>
        <taxon>Pseudomonadati</taxon>
        <taxon>Gemmatimonadota</taxon>
        <taxon>Gemmatimonadia</taxon>
        <taxon>Gemmatimonadales</taxon>
        <taxon>Gemmatimonadaceae</taxon>
        <taxon>Gemmatirosa</taxon>
    </lineage>
</organism>